<dbReference type="OrthoDB" id="27483at2759"/>
<feature type="compositionally biased region" description="Basic and acidic residues" evidence="1">
    <location>
        <begin position="494"/>
        <end position="512"/>
    </location>
</feature>
<sequence length="512" mass="58222">MVIEDLQQNPDDKTTRASAAAFMDQVITTYGASVPRDPYNGTTYAIIAEWSLKLEREDIYHKCARKAISARDCQPLIQLIARHVNAQSSDAEFKGWDFWLAEFLEYTGDLEWMETLLGTLKSLIESNTLLESLSVWQGTLLSRQLDHKQSFGLPDQAFLYQVFGVIVGGSGSEMLKSSWIYAIAERGHKHLLYRILIDLLRQRPNNPTLEATYKDIGDVILRESIPKLCLEMSDFPIGYANTYSWNAPINTATKPAADGNHAAKFLKLVDCCFERGYGSIAMELMETSCTNILSGHLPRKESMQTEPMQYFLRETCTIFLNHNIPFSPIIKQLWKALLREYLWMCDPTPPQQLSGLAHRPRGCQSPSCADCQSLDAFLVSPTERVFELQAPQKRREHVEYRLTRGTFRIHTETKPQRGHAHILVVTKIPGREYADDYKVYQQRLSEVHRRLQPLRQESVRQAIGDGSYSRLVLLEPASSVQAGIYPPASGQKRGALDELENQRPAKIRSEKP</sequence>
<dbReference type="InParanoid" id="W3WRV1"/>
<reference evidence="3" key="1">
    <citation type="journal article" date="2015" name="BMC Genomics">
        <title>Genomic and transcriptomic analysis of the endophytic fungus Pestalotiopsis fici reveals its lifestyle and high potential for synthesis of natural products.</title>
        <authorList>
            <person name="Wang X."/>
            <person name="Zhang X."/>
            <person name="Liu L."/>
            <person name="Xiang M."/>
            <person name="Wang W."/>
            <person name="Sun X."/>
            <person name="Che Y."/>
            <person name="Guo L."/>
            <person name="Liu G."/>
            <person name="Guo L."/>
            <person name="Wang C."/>
            <person name="Yin W.B."/>
            <person name="Stadler M."/>
            <person name="Zhang X."/>
            <person name="Liu X."/>
        </authorList>
    </citation>
    <scope>NUCLEOTIDE SEQUENCE [LARGE SCALE GENOMIC DNA]</scope>
    <source>
        <strain evidence="3">W106-1 / CGMCC3.15140</strain>
    </source>
</reference>
<evidence type="ECO:0000313" key="3">
    <source>
        <dbReference type="Proteomes" id="UP000030651"/>
    </source>
</evidence>
<evidence type="ECO:0000256" key="1">
    <source>
        <dbReference type="SAM" id="MobiDB-lite"/>
    </source>
</evidence>
<evidence type="ECO:0000313" key="2">
    <source>
        <dbReference type="EMBL" id="ETS75551.1"/>
    </source>
</evidence>
<organism evidence="2 3">
    <name type="scientific">Pestalotiopsis fici (strain W106-1 / CGMCC3.15140)</name>
    <dbReference type="NCBI Taxonomy" id="1229662"/>
    <lineage>
        <taxon>Eukaryota</taxon>
        <taxon>Fungi</taxon>
        <taxon>Dikarya</taxon>
        <taxon>Ascomycota</taxon>
        <taxon>Pezizomycotina</taxon>
        <taxon>Sordariomycetes</taxon>
        <taxon>Xylariomycetidae</taxon>
        <taxon>Amphisphaeriales</taxon>
        <taxon>Sporocadaceae</taxon>
        <taxon>Pestalotiopsis</taxon>
    </lineage>
</organism>
<dbReference type="eggNOG" id="ENOG502QWAB">
    <property type="taxonomic scope" value="Eukaryota"/>
</dbReference>
<dbReference type="KEGG" id="pfy:PFICI_12495"/>
<dbReference type="HOGENOM" id="CLU_532214_0_0_1"/>
<keyword evidence="3" id="KW-1185">Reference proteome</keyword>
<dbReference type="GeneID" id="19277508"/>
<accession>W3WRV1</accession>
<feature type="region of interest" description="Disordered" evidence="1">
    <location>
        <begin position="483"/>
        <end position="512"/>
    </location>
</feature>
<protein>
    <submittedName>
        <fullName evidence="2">Uncharacterized protein</fullName>
    </submittedName>
</protein>
<dbReference type="RefSeq" id="XP_007839267.1">
    <property type="nucleotide sequence ID" value="XM_007841076.1"/>
</dbReference>
<dbReference type="OMA" id="RETCTIF"/>
<proteinExistence type="predicted"/>
<dbReference type="Proteomes" id="UP000030651">
    <property type="component" value="Unassembled WGS sequence"/>
</dbReference>
<gene>
    <name evidence="2" type="ORF">PFICI_12495</name>
</gene>
<dbReference type="AlphaFoldDB" id="W3WRV1"/>
<name>W3WRV1_PESFW</name>
<dbReference type="EMBL" id="KI912118">
    <property type="protein sequence ID" value="ETS75551.1"/>
    <property type="molecule type" value="Genomic_DNA"/>
</dbReference>